<proteinExistence type="predicted"/>
<dbReference type="EMBL" id="CAADIA010000013">
    <property type="protein sequence ID" value="VFR39706.1"/>
    <property type="molecule type" value="Genomic_DNA"/>
</dbReference>
<protein>
    <submittedName>
        <fullName evidence="3">Uncharacterized protein</fullName>
    </submittedName>
</protein>
<feature type="region of interest" description="Disordered" evidence="1">
    <location>
        <begin position="66"/>
        <end position="100"/>
    </location>
</feature>
<evidence type="ECO:0000256" key="1">
    <source>
        <dbReference type="SAM" id="MobiDB-lite"/>
    </source>
</evidence>
<reference evidence="3" key="1">
    <citation type="submission" date="2019-03" db="EMBL/GenBank/DDBJ databases">
        <authorList>
            <person name="Danneels B."/>
        </authorList>
    </citation>
    <scope>NUCLEOTIDE SEQUENCE</scope>
</reference>
<dbReference type="AlphaFoldDB" id="A0A484S730"/>
<evidence type="ECO:0000313" key="2">
    <source>
        <dbReference type="EMBL" id="VFR39706.1"/>
    </source>
</evidence>
<accession>A0A484S730</accession>
<sequence length="100" mass="10373">MKAPAVTPTLAQLAQAHTAAGLSVPLDVAMRSPLLARCLALTAEALASHVPTRIDAPALATGSRAINRINPDQPGSPMQPASQRRDVKRASAGDIEDLDD</sequence>
<evidence type="ECO:0000313" key="3">
    <source>
        <dbReference type="EMBL" id="VFR58422.1"/>
    </source>
</evidence>
<organism evidence="3">
    <name type="scientific">plant metagenome</name>
    <dbReference type="NCBI Taxonomy" id="1297885"/>
    <lineage>
        <taxon>unclassified sequences</taxon>
        <taxon>metagenomes</taxon>
        <taxon>organismal metagenomes</taxon>
    </lineage>
</organism>
<gene>
    <name evidence="2" type="ORF">ANK1_2814</name>
    <name evidence="3" type="ORF">ANK2_2814</name>
</gene>
<name>A0A484S730_9ZZZZ</name>
<dbReference type="EMBL" id="CAADIF010000002">
    <property type="protein sequence ID" value="VFR58422.1"/>
    <property type="molecule type" value="Genomic_DNA"/>
</dbReference>